<gene>
    <name evidence="12" type="ORF">LIP_2622</name>
</gene>
<protein>
    <recommendedName>
        <fullName evidence="3">cysteine desulfurase</fullName>
        <ecNumber evidence="3">2.8.1.7</ecNumber>
    </recommendedName>
</protein>
<dbReference type="Gene3D" id="3.90.1150.10">
    <property type="entry name" value="Aspartate Aminotransferase, domain 1"/>
    <property type="match status" value="1"/>
</dbReference>
<dbReference type="InterPro" id="IPR000192">
    <property type="entry name" value="Aminotrans_V_dom"/>
</dbReference>
<sequence length="390" mass="41071">MGPAVRIYMDHAATTPLRPDVLEAMEPYLTEAYGNASSFHAEGQRARHALDEARATTARVLGAEPAEIVFTSGGSEANTMALVGAALARRGGGDRVVVSSVEHPSVLESAQFLARLGFRVTELPVDRAGQVDPEVLAAAMREGAVLVSVQVANNEVGTLQPVEELCRLAHEAGALFHTDAVQAVGLLPVDVNRIGCDLLSLSAHKFQGPKGVGALYVRKGLELERLVHGGGQERSRRAGTENVAAIVGLARALELAAAAREGHTRRLEALRDRLVRGILGRVEGARLTGHPSRRLPGLASFVFEGGVEGESLLVRLDMDGVAASSGSACTSGSLEPSHVLLACGFPADLARSALRLSLGPPNTEAEVERVVEVVTRAVERLRRARAAETA</sequence>
<dbReference type="InterPro" id="IPR016454">
    <property type="entry name" value="Cysteine_dSase"/>
</dbReference>
<dbReference type="STRING" id="1555112.LIP_2622"/>
<evidence type="ECO:0000313" key="12">
    <source>
        <dbReference type="EMBL" id="BAS28452.1"/>
    </source>
</evidence>
<keyword evidence="6" id="KW-0663">Pyridoxal phosphate</keyword>
<dbReference type="InterPro" id="IPR015421">
    <property type="entry name" value="PyrdxlP-dep_Trfase_major"/>
</dbReference>
<comment type="similarity">
    <text evidence="2">Belongs to the class-V pyridoxal-phosphate-dependent aminotransferase family. NifS/IscS subfamily.</text>
</comment>
<dbReference type="EMBL" id="AP014924">
    <property type="protein sequence ID" value="BAS28452.1"/>
    <property type="molecule type" value="Genomic_DNA"/>
</dbReference>
<keyword evidence="5" id="KW-0479">Metal-binding</keyword>
<dbReference type="PROSITE" id="PS00595">
    <property type="entry name" value="AA_TRANSFER_CLASS_5"/>
    <property type="match status" value="1"/>
</dbReference>
<evidence type="ECO:0000256" key="9">
    <source>
        <dbReference type="ARBA" id="ARBA00050776"/>
    </source>
</evidence>
<evidence type="ECO:0000256" key="3">
    <source>
        <dbReference type="ARBA" id="ARBA00012239"/>
    </source>
</evidence>
<evidence type="ECO:0000256" key="5">
    <source>
        <dbReference type="ARBA" id="ARBA00022723"/>
    </source>
</evidence>
<evidence type="ECO:0000313" key="13">
    <source>
        <dbReference type="Proteomes" id="UP000065807"/>
    </source>
</evidence>
<dbReference type="Gene3D" id="3.40.640.10">
    <property type="entry name" value="Type I PLP-dependent aspartate aminotransferase-like (Major domain)"/>
    <property type="match status" value="1"/>
</dbReference>
<dbReference type="SUPFAM" id="SSF53383">
    <property type="entry name" value="PLP-dependent transferases"/>
    <property type="match status" value="1"/>
</dbReference>
<evidence type="ECO:0000256" key="7">
    <source>
        <dbReference type="ARBA" id="ARBA00023004"/>
    </source>
</evidence>
<dbReference type="GO" id="GO:0031071">
    <property type="term" value="F:cysteine desulfurase activity"/>
    <property type="evidence" value="ECO:0007669"/>
    <property type="project" value="UniProtKB-EC"/>
</dbReference>
<evidence type="ECO:0000259" key="11">
    <source>
        <dbReference type="Pfam" id="PF00266"/>
    </source>
</evidence>
<evidence type="ECO:0000256" key="1">
    <source>
        <dbReference type="ARBA" id="ARBA00001933"/>
    </source>
</evidence>
<evidence type="ECO:0000256" key="2">
    <source>
        <dbReference type="ARBA" id="ARBA00006490"/>
    </source>
</evidence>
<evidence type="ECO:0000256" key="10">
    <source>
        <dbReference type="RuleBase" id="RU004504"/>
    </source>
</evidence>
<accession>A0A0K2SN73</accession>
<dbReference type="Gene3D" id="1.10.260.50">
    <property type="match status" value="1"/>
</dbReference>
<dbReference type="PIRSF" id="PIRSF005572">
    <property type="entry name" value="NifS"/>
    <property type="match status" value="1"/>
</dbReference>
<reference evidence="13" key="2">
    <citation type="journal article" date="2016" name="Int. J. Syst. Evol. Microbiol.">
        <title>Complete genome sequence and cell structure of Limnochorda pilosa, a Gram-negative spore-former within the phylum Firmicutes.</title>
        <authorList>
            <person name="Watanabe M."/>
            <person name="Kojima H."/>
            <person name="Fukui M."/>
        </authorList>
    </citation>
    <scope>NUCLEOTIDE SEQUENCE [LARGE SCALE GENOMIC DNA]</scope>
    <source>
        <strain evidence="13">HC45</strain>
    </source>
</reference>
<dbReference type="PANTHER" id="PTHR11601">
    <property type="entry name" value="CYSTEINE DESULFURYLASE FAMILY MEMBER"/>
    <property type="match status" value="1"/>
</dbReference>
<evidence type="ECO:0000256" key="8">
    <source>
        <dbReference type="ARBA" id="ARBA00023014"/>
    </source>
</evidence>
<keyword evidence="4" id="KW-0808">Transferase</keyword>
<dbReference type="KEGG" id="lpil:LIP_2622"/>
<organism evidence="12 13">
    <name type="scientific">Limnochorda pilosa</name>
    <dbReference type="NCBI Taxonomy" id="1555112"/>
    <lineage>
        <taxon>Bacteria</taxon>
        <taxon>Bacillati</taxon>
        <taxon>Bacillota</taxon>
        <taxon>Limnochordia</taxon>
        <taxon>Limnochordales</taxon>
        <taxon>Limnochordaceae</taxon>
        <taxon>Limnochorda</taxon>
    </lineage>
</organism>
<keyword evidence="13" id="KW-1185">Reference proteome</keyword>
<dbReference type="Pfam" id="PF00266">
    <property type="entry name" value="Aminotran_5"/>
    <property type="match status" value="1"/>
</dbReference>
<name>A0A0K2SN73_LIMPI</name>
<dbReference type="GO" id="GO:0051536">
    <property type="term" value="F:iron-sulfur cluster binding"/>
    <property type="evidence" value="ECO:0007669"/>
    <property type="project" value="UniProtKB-KW"/>
</dbReference>
<evidence type="ECO:0000256" key="4">
    <source>
        <dbReference type="ARBA" id="ARBA00022679"/>
    </source>
</evidence>
<evidence type="ECO:0000256" key="6">
    <source>
        <dbReference type="ARBA" id="ARBA00022898"/>
    </source>
</evidence>
<keyword evidence="8" id="KW-0411">Iron-sulfur</keyword>
<comment type="catalytic activity">
    <reaction evidence="9">
        <text>(sulfur carrier)-H + L-cysteine = (sulfur carrier)-SH + L-alanine</text>
        <dbReference type="Rhea" id="RHEA:43892"/>
        <dbReference type="Rhea" id="RHEA-COMP:14737"/>
        <dbReference type="Rhea" id="RHEA-COMP:14739"/>
        <dbReference type="ChEBI" id="CHEBI:29917"/>
        <dbReference type="ChEBI" id="CHEBI:35235"/>
        <dbReference type="ChEBI" id="CHEBI:57972"/>
        <dbReference type="ChEBI" id="CHEBI:64428"/>
        <dbReference type="EC" id="2.8.1.7"/>
    </reaction>
</comment>
<dbReference type="InterPro" id="IPR015422">
    <property type="entry name" value="PyrdxlP-dep_Trfase_small"/>
</dbReference>
<dbReference type="EC" id="2.8.1.7" evidence="3"/>
<dbReference type="AlphaFoldDB" id="A0A0K2SN73"/>
<dbReference type="InterPro" id="IPR015424">
    <property type="entry name" value="PyrdxlP-dep_Trfase"/>
</dbReference>
<proteinExistence type="inferred from homology"/>
<comment type="cofactor">
    <cofactor evidence="1 10">
        <name>pyridoxal 5'-phosphate</name>
        <dbReference type="ChEBI" id="CHEBI:597326"/>
    </cofactor>
</comment>
<reference evidence="13" key="1">
    <citation type="submission" date="2015-07" db="EMBL/GenBank/DDBJ databases">
        <title>Complete genome sequence and phylogenetic analysis of Limnochorda pilosa.</title>
        <authorList>
            <person name="Watanabe M."/>
            <person name="Kojima H."/>
            <person name="Fukui M."/>
        </authorList>
    </citation>
    <scope>NUCLEOTIDE SEQUENCE [LARGE SCALE GENOMIC DNA]</scope>
    <source>
        <strain evidence="13">HC45</strain>
    </source>
</reference>
<keyword evidence="7" id="KW-0408">Iron</keyword>
<dbReference type="Proteomes" id="UP000065807">
    <property type="component" value="Chromosome"/>
</dbReference>
<dbReference type="GO" id="GO:0046872">
    <property type="term" value="F:metal ion binding"/>
    <property type="evidence" value="ECO:0007669"/>
    <property type="project" value="UniProtKB-KW"/>
</dbReference>
<dbReference type="PANTHER" id="PTHR11601:SF34">
    <property type="entry name" value="CYSTEINE DESULFURASE"/>
    <property type="match status" value="1"/>
</dbReference>
<feature type="domain" description="Aminotransferase class V" evidence="11">
    <location>
        <begin position="7"/>
        <end position="370"/>
    </location>
</feature>
<dbReference type="PATRIC" id="fig|1555112.3.peg.2662"/>
<dbReference type="FunFam" id="3.40.640.10:FF:000084">
    <property type="entry name" value="IscS-like cysteine desulfurase"/>
    <property type="match status" value="1"/>
</dbReference>
<dbReference type="InterPro" id="IPR020578">
    <property type="entry name" value="Aminotrans_V_PyrdxlP_BS"/>
</dbReference>